<keyword evidence="3" id="KW-1185">Reference proteome</keyword>
<name>A0ABM9E8Z5_9HYPH</name>
<organism evidence="2 3">
    <name type="scientific">Mesorhizobium escarrei</name>
    <dbReference type="NCBI Taxonomy" id="666018"/>
    <lineage>
        <taxon>Bacteria</taxon>
        <taxon>Pseudomonadati</taxon>
        <taxon>Pseudomonadota</taxon>
        <taxon>Alphaproteobacteria</taxon>
        <taxon>Hyphomicrobiales</taxon>
        <taxon>Phyllobacteriaceae</taxon>
        <taxon>Mesorhizobium</taxon>
    </lineage>
</organism>
<dbReference type="RefSeq" id="WP_254020453.1">
    <property type="nucleotide sequence ID" value="NZ_CAKXZT010000144.1"/>
</dbReference>
<proteinExistence type="predicted"/>
<dbReference type="Gene3D" id="3.10.180.10">
    <property type="entry name" value="2,3-Dihydroxybiphenyl 1,2-Dioxygenase, domain 1"/>
    <property type="match status" value="1"/>
</dbReference>
<accession>A0ABM9E8Z5</accession>
<feature type="domain" description="VOC" evidence="1">
    <location>
        <begin position="23"/>
        <end position="153"/>
    </location>
</feature>
<protein>
    <submittedName>
        <fullName evidence="2">Glyoxalase</fullName>
    </submittedName>
</protein>
<evidence type="ECO:0000259" key="1">
    <source>
        <dbReference type="PROSITE" id="PS51819"/>
    </source>
</evidence>
<gene>
    <name evidence="2" type="ORF">MES5069_480031</name>
</gene>
<dbReference type="InterPro" id="IPR004360">
    <property type="entry name" value="Glyas_Fos-R_dOase_dom"/>
</dbReference>
<dbReference type="Proteomes" id="UP001153050">
    <property type="component" value="Unassembled WGS sequence"/>
</dbReference>
<dbReference type="PROSITE" id="PS51819">
    <property type="entry name" value="VOC"/>
    <property type="match status" value="1"/>
</dbReference>
<comment type="caution">
    <text evidence="2">The sequence shown here is derived from an EMBL/GenBank/DDBJ whole genome shotgun (WGS) entry which is preliminary data.</text>
</comment>
<evidence type="ECO:0000313" key="3">
    <source>
        <dbReference type="Proteomes" id="UP001153050"/>
    </source>
</evidence>
<evidence type="ECO:0000313" key="2">
    <source>
        <dbReference type="EMBL" id="CAH2405639.1"/>
    </source>
</evidence>
<dbReference type="InterPro" id="IPR037523">
    <property type="entry name" value="VOC_core"/>
</dbReference>
<dbReference type="SUPFAM" id="SSF54593">
    <property type="entry name" value="Glyoxalase/Bleomycin resistance protein/Dihydroxybiphenyl dioxygenase"/>
    <property type="match status" value="1"/>
</dbReference>
<dbReference type="InterPro" id="IPR029068">
    <property type="entry name" value="Glyas_Bleomycin-R_OHBP_Dase"/>
</dbReference>
<dbReference type="Pfam" id="PF00903">
    <property type="entry name" value="Glyoxalase"/>
    <property type="match status" value="1"/>
</dbReference>
<reference evidence="2 3" key="1">
    <citation type="submission" date="2022-03" db="EMBL/GenBank/DDBJ databases">
        <authorList>
            <person name="Brunel B."/>
        </authorList>
    </citation>
    <scope>NUCLEOTIDE SEQUENCE [LARGE SCALE GENOMIC DNA]</scope>
    <source>
        <strain evidence="2">STM5069sample</strain>
    </source>
</reference>
<dbReference type="EMBL" id="CAKXZT010000144">
    <property type="protein sequence ID" value="CAH2405639.1"/>
    <property type="molecule type" value="Genomic_DNA"/>
</dbReference>
<sequence length="219" mass="23864">MNIADTHSKTEGETRKSRPLDMKLEAVVIPVSDAARSKQFYEGLGWRLDADFVVGDTFRAMQFTPPGSPASIHFGTGITPAAPGSASGLFLVVSDIDAARAELIGHGVEVSEVFHRAGPGKPAVSGRHPERQSYSSYATFKDPDGNEWLLQEVTTRLPGRVDANTTIYTSAPDLAAAMWRAALAHGEHEKRNGGQRDENWPAWYAEYMVAEQTDKPLPL</sequence>